<sequence>MGSEYSSRTAAHTLEWIEAIVGFLKPYTFLSNAHVVNFFKDKLWEALDKDWISCLSREPIQNLLLIPSGIVQAHWPASLKEFVSTVRSLSLPQRQANLEKILPNVHITSLGPVLAQGMNVKKKHEVEVLSAIVDSIARSVKAQTIVDVGAGQGYLSQVLAFQYDLSVIAIDASSHHAKVAEARAERIRKHYAAQIHKQQYQNKNLMVPTTVICHIMSADMLKTLSRSVLLFDKQPALFGHPANLEQTKLHQCDLKSEASLVLTGLHACGDLSVKMLKSFSECEDIKAVVSLGCCYNLLSEEDSATSDSEYGFPMSNAVRCAGVCLGKSSRDLACQSADRWRILGDESGIHNFELHAFRAAFQMVLDKHYPEISSAHPSIGRQGKSLRRQKLRGSLKSWLDPENIVSVSLDGKQFGTKAEVTRESSETNAGDNSGIRLDQNRSCYENTPSNNIKFDGTVHTDMYPLFERFCHSGLCRLGLGPLPDMKLSGIWNEIAPFTGLVGPYWSLRAALGPLLETLILLDRLLYLQEQGSQVEAFILPIFDPVTSPRNVAIVAKKV</sequence>
<organism evidence="3 4">
    <name type="scientific">Kalanchoe fedtschenkoi</name>
    <name type="common">Lavender scallops</name>
    <name type="synonym">South American air plant</name>
    <dbReference type="NCBI Taxonomy" id="63787"/>
    <lineage>
        <taxon>Eukaryota</taxon>
        <taxon>Viridiplantae</taxon>
        <taxon>Streptophyta</taxon>
        <taxon>Embryophyta</taxon>
        <taxon>Tracheophyta</taxon>
        <taxon>Spermatophyta</taxon>
        <taxon>Magnoliopsida</taxon>
        <taxon>eudicotyledons</taxon>
        <taxon>Gunneridae</taxon>
        <taxon>Pentapetalae</taxon>
        <taxon>Saxifragales</taxon>
        <taxon>Crassulaceae</taxon>
        <taxon>Kalanchoe</taxon>
    </lineage>
</organism>
<evidence type="ECO:0000256" key="1">
    <source>
        <dbReference type="SAM" id="MobiDB-lite"/>
    </source>
</evidence>
<dbReference type="OMA" id="IVGLHPC"/>
<dbReference type="SUPFAM" id="SSF53335">
    <property type="entry name" value="S-adenosyl-L-methionine-dependent methyltransferases"/>
    <property type="match status" value="1"/>
</dbReference>
<dbReference type="InterPro" id="IPR029063">
    <property type="entry name" value="SAM-dependent_MTases_sf"/>
</dbReference>
<proteinExistence type="predicted"/>
<feature type="domain" description="Methyltransferase" evidence="2">
    <location>
        <begin position="121"/>
        <end position="300"/>
    </location>
</feature>
<name>A0A7N1A231_KALFE</name>
<dbReference type="Gramene" id="Kaladp0078s0016.1.v1.1">
    <property type="protein sequence ID" value="Kaladp0078s0016.1.v1.1"/>
    <property type="gene ID" value="Kaladp0078s0016.v1.1"/>
</dbReference>
<dbReference type="InterPro" id="IPR025714">
    <property type="entry name" value="Methyltranfer_dom"/>
</dbReference>
<dbReference type="Pfam" id="PF13679">
    <property type="entry name" value="Methyltransf_32"/>
    <property type="match status" value="1"/>
</dbReference>
<accession>A0A7N1A231</accession>
<dbReference type="PANTHER" id="PTHR12496:SF0">
    <property type="entry name" value="METHYLTRANSFERASE DOMAIN-CONTAINING PROTEIN"/>
    <property type="match status" value="1"/>
</dbReference>
<dbReference type="PANTHER" id="PTHR12496">
    <property type="entry name" value="CGI-41 METHYLTRANSFERASE"/>
    <property type="match status" value="1"/>
</dbReference>
<evidence type="ECO:0000259" key="2">
    <source>
        <dbReference type="Pfam" id="PF13679"/>
    </source>
</evidence>
<dbReference type="EnsemblPlants" id="Kaladp0078s0016.1.v1.1">
    <property type="protein sequence ID" value="Kaladp0078s0016.1.v1.1"/>
    <property type="gene ID" value="Kaladp0078s0016.v1.1"/>
</dbReference>
<protein>
    <recommendedName>
        <fullName evidence="2">Methyltransferase domain-containing protein</fullName>
    </recommendedName>
</protein>
<keyword evidence="4" id="KW-1185">Reference proteome</keyword>
<dbReference type="Gene3D" id="3.40.50.150">
    <property type="entry name" value="Vaccinia Virus protein VP39"/>
    <property type="match status" value="1"/>
</dbReference>
<dbReference type="AlphaFoldDB" id="A0A7N1A231"/>
<dbReference type="CDD" id="cd02440">
    <property type="entry name" value="AdoMet_MTases"/>
    <property type="match status" value="1"/>
</dbReference>
<feature type="region of interest" description="Disordered" evidence="1">
    <location>
        <begin position="418"/>
        <end position="440"/>
    </location>
</feature>
<dbReference type="InterPro" id="IPR052220">
    <property type="entry name" value="METTL25"/>
</dbReference>
<evidence type="ECO:0000313" key="3">
    <source>
        <dbReference type="EnsemblPlants" id="Kaladp0078s0016.1.v1.1"/>
    </source>
</evidence>
<dbReference type="Proteomes" id="UP000594263">
    <property type="component" value="Unplaced"/>
</dbReference>
<evidence type="ECO:0000313" key="4">
    <source>
        <dbReference type="Proteomes" id="UP000594263"/>
    </source>
</evidence>
<reference evidence="3" key="1">
    <citation type="submission" date="2021-01" db="UniProtKB">
        <authorList>
            <consortium name="EnsemblPlants"/>
        </authorList>
    </citation>
    <scope>IDENTIFICATION</scope>
</reference>